<sequence>MEVRKIKMKAHDTEKPLSSPKELEPGEWCENYPGNRQVYLHPVKDELFVIKNRGQLGRWRYTPELTYEDGFETTHITSLEFSSDGDWFAMLASSLGRIEIRSTSDLSCLRQIQNDHIYKYSCEMRLSQDGRWLVLDACKNYDKRGEEDGAAWIDLQTGETIFRSWTEINHNIELEDEFALIIGQMEFSPDQKQLSVNIWYNCSIV</sequence>
<reference evidence="2" key="1">
    <citation type="submission" date="2022-08" db="EMBL/GenBank/DDBJ databases">
        <title>The complete genome sequence of the thermophilic bacterium Laceyella sacchari FBKL4.010 reveals the basis for tetramethylpyrazine biosynthesis in Moutai-flavor Daqu.</title>
        <authorList>
            <person name="Li D."/>
            <person name="Huang W."/>
            <person name="Wang C."/>
            <person name="Qiu S."/>
        </authorList>
    </citation>
    <scope>NUCLEOTIDE SEQUENCE</scope>
    <source>
        <strain evidence="2">FBKL4.014</strain>
    </source>
</reference>
<organism evidence="2 3">
    <name type="scientific">Laceyella sacchari</name>
    <name type="common">Thermoactinomyces thalpophilus</name>
    <dbReference type="NCBI Taxonomy" id="37482"/>
    <lineage>
        <taxon>Bacteria</taxon>
        <taxon>Bacillati</taxon>
        <taxon>Bacillota</taxon>
        <taxon>Bacilli</taxon>
        <taxon>Bacillales</taxon>
        <taxon>Thermoactinomycetaceae</taxon>
        <taxon>Laceyella</taxon>
    </lineage>
</organism>
<dbReference type="Proteomes" id="UP001058650">
    <property type="component" value="Chromosome"/>
</dbReference>
<dbReference type="Gene3D" id="2.130.10.10">
    <property type="entry name" value="YVTN repeat-like/Quinoprotein amine dehydrogenase"/>
    <property type="match status" value="1"/>
</dbReference>
<evidence type="ECO:0000256" key="1">
    <source>
        <dbReference type="SAM" id="MobiDB-lite"/>
    </source>
</evidence>
<evidence type="ECO:0008006" key="4">
    <source>
        <dbReference type="Google" id="ProtNLM"/>
    </source>
</evidence>
<dbReference type="SUPFAM" id="SSF101908">
    <property type="entry name" value="Putative isomerase YbhE"/>
    <property type="match status" value="1"/>
</dbReference>
<proteinExistence type="predicted"/>
<dbReference type="InterPro" id="IPR015943">
    <property type="entry name" value="WD40/YVTN_repeat-like_dom_sf"/>
</dbReference>
<accession>A0ABY5U3M5</accession>
<evidence type="ECO:0000313" key="3">
    <source>
        <dbReference type="Proteomes" id="UP001058650"/>
    </source>
</evidence>
<feature type="compositionally biased region" description="Basic and acidic residues" evidence="1">
    <location>
        <begin position="1"/>
        <end position="15"/>
    </location>
</feature>
<dbReference type="EMBL" id="CP103866">
    <property type="protein sequence ID" value="UWE04236.1"/>
    <property type="molecule type" value="Genomic_DNA"/>
</dbReference>
<protein>
    <recommendedName>
        <fullName evidence="4">WD40 repeat protein</fullName>
    </recommendedName>
</protein>
<dbReference type="RefSeq" id="WP_054095858.1">
    <property type="nucleotide sequence ID" value="NZ_CP103866.1"/>
</dbReference>
<gene>
    <name evidence="2" type="ORF">NYR52_03485</name>
</gene>
<feature type="region of interest" description="Disordered" evidence="1">
    <location>
        <begin position="1"/>
        <end position="23"/>
    </location>
</feature>
<name>A0ABY5U3M5_LACSH</name>
<keyword evidence="3" id="KW-1185">Reference proteome</keyword>
<evidence type="ECO:0000313" key="2">
    <source>
        <dbReference type="EMBL" id="UWE04236.1"/>
    </source>
</evidence>